<name>A0A452T9E7_URSMA</name>
<dbReference type="AlphaFoldDB" id="A0A452T9E7"/>
<dbReference type="GeneTree" id="ENSGT00910000147924"/>
<protein>
    <submittedName>
        <fullName evidence="1">Uncharacterized protein</fullName>
    </submittedName>
</protein>
<organism evidence="1">
    <name type="scientific">Ursus maritimus</name>
    <name type="common">Polar bear</name>
    <name type="synonym">Thalarctos maritimus</name>
    <dbReference type="NCBI Taxonomy" id="29073"/>
    <lineage>
        <taxon>Eukaryota</taxon>
        <taxon>Metazoa</taxon>
        <taxon>Chordata</taxon>
        <taxon>Craniata</taxon>
        <taxon>Vertebrata</taxon>
        <taxon>Euteleostomi</taxon>
        <taxon>Mammalia</taxon>
        <taxon>Eutheria</taxon>
        <taxon>Laurasiatheria</taxon>
        <taxon>Carnivora</taxon>
        <taxon>Caniformia</taxon>
        <taxon>Ursidae</taxon>
        <taxon>Ursus</taxon>
    </lineage>
</organism>
<proteinExistence type="predicted"/>
<accession>A0A452T9E7</accession>
<sequence>MPQPDAPTSLMVGNEEAVGLCGLRVSWHCLHDKCSHEMSIVDQAQSLLHGSKVLLNEQKGWHLSNGNATLARLLRTYWAKVSHYLSGRLQISLGRRLGHQGEVCLLNEK</sequence>
<reference evidence="1" key="1">
    <citation type="submission" date="2019-03" db="UniProtKB">
        <authorList>
            <consortium name="Ensembl"/>
        </authorList>
    </citation>
    <scope>IDENTIFICATION</scope>
</reference>
<dbReference type="Ensembl" id="ENSUMAT00000005353.1">
    <property type="protein sequence ID" value="ENSUMAP00000004399.1"/>
    <property type="gene ID" value="ENSUMAG00000003553.1"/>
</dbReference>
<evidence type="ECO:0000313" key="1">
    <source>
        <dbReference type="Ensembl" id="ENSUMAP00000004399"/>
    </source>
</evidence>
<dbReference type="OMA" id="SWQCLHG"/>